<dbReference type="AlphaFoldDB" id="A0A1G2CC99"/>
<evidence type="ECO:0000313" key="2">
    <source>
        <dbReference type="Proteomes" id="UP000178880"/>
    </source>
</evidence>
<name>A0A1G2CC99_9BACT</name>
<proteinExistence type="predicted"/>
<reference evidence="1 2" key="1">
    <citation type="journal article" date="2016" name="Nat. Commun.">
        <title>Thousands of microbial genomes shed light on interconnected biogeochemical processes in an aquifer system.</title>
        <authorList>
            <person name="Anantharaman K."/>
            <person name="Brown C.T."/>
            <person name="Hug L.A."/>
            <person name="Sharon I."/>
            <person name="Castelle C.J."/>
            <person name="Probst A.J."/>
            <person name="Thomas B.C."/>
            <person name="Singh A."/>
            <person name="Wilkins M.J."/>
            <person name="Karaoz U."/>
            <person name="Brodie E.L."/>
            <person name="Williams K.H."/>
            <person name="Hubbard S.S."/>
            <person name="Banfield J.F."/>
        </authorList>
    </citation>
    <scope>NUCLEOTIDE SEQUENCE [LARGE SCALE GENOMIC DNA]</scope>
</reference>
<dbReference type="Gene3D" id="3.30.70.60">
    <property type="match status" value="1"/>
</dbReference>
<evidence type="ECO:0008006" key="3">
    <source>
        <dbReference type="Google" id="ProtNLM"/>
    </source>
</evidence>
<dbReference type="STRING" id="1798650.A2945_04130"/>
<sequence length="211" mass="22625">MKQSSKRFASMMVGLVLLLGSLFLYFQFVQSAYQNVQGLKAKLLSEEAFLRDEADVIGKVKTLISSYQGQAQIRDAISTALPLKEDVAGAIAQVAGISEQSSIDIVSITVSTIPPPTKKAPAGTAAASSAPKQRTFQGALQKPIGNFSLRISLTGGYESLKSFLSYLETNLLIFDVKSISVKPASAASNAKEAVQDLFEFEVAVTTYYQGQ</sequence>
<dbReference type="Proteomes" id="UP000178880">
    <property type="component" value="Unassembled WGS sequence"/>
</dbReference>
<protein>
    <recommendedName>
        <fullName evidence="3">Pilus assembly protein PilO</fullName>
    </recommendedName>
</protein>
<evidence type="ECO:0000313" key="1">
    <source>
        <dbReference type="EMBL" id="OGY99004.1"/>
    </source>
</evidence>
<comment type="caution">
    <text evidence="1">The sequence shown here is derived from an EMBL/GenBank/DDBJ whole genome shotgun (WGS) entry which is preliminary data.</text>
</comment>
<dbReference type="InterPro" id="IPR014717">
    <property type="entry name" value="Transl_elong_EF1B/ribsomal_bS6"/>
</dbReference>
<dbReference type="EMBL" id="MHLA01000025">
    <property type="protein sequence ID" value="OGY99004.1"/>
    <property type="molecule type" value="Genomic_DNA"/>
</dbReference>
<organism evidence="1 2">
    <name type="scientific">Candidatus Liptonbacteria bacterium RIFCSPLOWO2_01_FULL_52_25</name>
    <dbReference type="NCBI Taxonomy" id="1798650"/>
    <lineage>
        <taxon>Bacteria</taxon>
        <taxon>Candidatus Liptoniibacteriota</taxon>
    </lineage>
</organism>
<accession>A0A1G2CC99</accession>
<gene>
    <name evidence="1" type="ORF">A2945_04130</name>
</gene>